<keyword evidence="8" id="KW-1185">Reference proteome</keyword>
<dbReference type="Proteomes" id="UP001200741">
    <property type="component" value="Unassembled WGS sequence"/>
</dbReference>
<organism evidence="7 8">
    <name type="scientific">Pelomonas cellulosilytica</name>
    <dbReference type="NCBI Taxonomy" id="2906762"/>
    <lineage>
        <taxon>Bacteria</taxon>
        <taxon>Pseudomonadati</taxon>
        <taxon>Pseudomonadota</taxon>
        <taxon>Betaproteobacteria</taxon>
        <taxon>Burkholderiales</taxon>
        <taxon>Sphaerotilaceae</taxon>
        <taxon>Roseateles</taxon>
    </lineage>
</organism>
<keyword evidence="2 5" id="KW-0812">Transmembrane</keyword>
<sequence length="543" mass="56608">MTVRLMAEPRLRADLVAGLCVAGLLLPEAVAYAGLARLPVAHGLIACLVGLAIYALLGRSRDAIVSPTSSSASVAAAAAAGLTGMAHVEALMALTLAAGVVLLVLAVARQGQLSAFVSRPVLRGFAFALALTIVIKQLPDVLGLRPPPGLGVLHLLAWVAGQGRQWHGLSLAVAVASAGFIALLRRWPVLPASLIALVASVAVTWGFDLGAQGVAVVGAVEAPRLSFQVPKLDSDDWLRVAELAVGLVVLLFAESWGGMRSLALRRGDVLDADRELLALGVANLASGLLQGMPVGAGFSASAANHGAGAQSRRAGVVACIVVAGAMAFALPALQWLPRPVLAVAVVAALWHALSPQPLLATWHLGRDRVLVVGAVVAVLALGVLHGMLASIALSIVEALRRFSQPVLHELAALPGTRNFVNRPEHPEAQPVPGALILRPQEPLFFASAERVMAEAARRLTASGAATLVLSLEESSDLDSTAFECLLELDLRLSSRGQRLLLARVKEPVRGLLRVNAPYGLGREERQFWSVADAVAELAVDRSR</sequence>
<evidence type="ECO:0000259" key="6">
    <source>
        <dbReference type="PROSITE" id="PS50801"/>
    </source>
</evidence>
<dbReference type="InterPro" id="IPR001902">
    <property type="entry name" value="SLC26A/SulP_fam"/>
</dbReference>
<feature type="transmembrane region" description="Helical" evidence="5">
    <location>
        <begin position="41"/>
        <end position="57"/>
    </location>
</feature>
<dbReference type="InterPro" id="IPR036513">
    <property type="entry name" value="STAS_dom_sf"/>
</dbReference>
<feature type="transmembrane region" description="Helical" evidence="5">
    <location>
        <begin position="370"/>
        <end position="396"/>
    </location>
</feature>
<feature type="transmembrane region" description="Helical" evidence="5">
    <location>
        <begin position="237"/>
        <end position="256"/>
    </location>
</feature>
<proteinExistence type="predicted"/>
<comment type="subcellular location">
    <subcellularLocation>
        <location evidence="1">Membrane</location>
        <topology evidence="1">Multi-pass membrane protein</topology>
    </subcellularLocation>
</comment>
<dbReference type="Pfam" id="PF00916">
    <property type="entry name" value="Sulfate_transp"/>
    <property type="match status" value="1"/>
</dbReference>
<name>A0ABS8XP37_9BURK</name>
<dbReference type="CDD" id="cd07042">
    <property type="entry name" value="STAS_SulP_like_sulfate_transporter"/>
    <property type="match status" value="1"/>
</dbReference>
<dbReference type="EMBL" id="JAJTWU010000003">
    <property type="protein sequence ID" value="MCE4554524.1"/>
    <property type="molecule type" value="Genomic_DNA"/>
</dbReference>
<evidence type="ECO:0000256" key="1">
    <source>
        <dbReference type="ARBA" id="ARBA00004141"/>
    </source>
</evidence>
<protein>
    <submittedName>
        <fullName evidence="7">STAS domain-containing protein</fullName>
    </submittedName>
</protein>
<feature type="transmembrane region" description="Helical" evidence="5">
    <location>
        <begin position="166"/>
        <end position="184"/>
    </location>
</feature>
<dbReference type="Pfam" id="PF01740">
    <property type="entry name" value="STAS"/>
    <property type="match status" value="1"/>
</dbReference>
<feature type="transmembrane region" description="Helical" evidence="5">
    <location>
        <begin position="90"/>
        <end position="108"/>
    </location>
</feature>
<evidence type="ECO:0000313" key="8">
    <source>
        <dbReference type="Proteomes" id="UP001200741"/>
    </source>
</evidence>
<keyword evidence="3 5" id="KW-1133">Transmembrane helix</keyword>
<gene>
    <name evidence="7" type="ORF">LXT13_08725</name>
</gene>
<evidence type="ECO:0000313" key="7">
    <source>
        <dbReference type="EMBL" id="MCE4554524.1"/>
    </source>
</evidence>
<feature type="domain" description="STAS" evidence="6">
    <location>
        <begin position="424"/>
        <end position="537"/>
    </location>
</feature>
<dbReference type="InterPro" id="IPR011547">
    <property type="entry name" value="SLC26A/SulP_dom"/>
</dbReference>
<evidence type="ECO:0000256" key="3">
    <source>
        <dbReference type="ARBA" id="ARBA00022989"/>
    </source>
</evidence>
<feature type="transmembrane region" description="Helical" evidence="5">
    <location>
        <begin position="64"/>
        <end position="84"/>
    </location>
</feature>
<dbReference type="Gene3D" id="3.30.750.24">
    <property type="entry name" value="STAS domain"/>
    <property type="match status" value="1"/>
</dbReference>
<dbReference type="InterPro" id="IPR002645">
    <property type="entry name" value="STAS_dom"/>
</dbReference>
<dbReference type="PANTHER" id="PTHR11814">
    <property type="entry name" value="SULFATE TRANSPORTER"/>
    <property type="match status" value="1"/>
</dbReference>
<feature type="transmembrane region" description="Helical" evidence="5">
    <location>
        <begin position="120"/>
        <end position="138"/>
    </location>
</feature>
<dbReference type="PROSITE" id="PS50801">
    <property type="entry name" value="STAS"/>
    <property type="match status" value="1"/>
</dbReference>
<accession>A0ABS8XP37</accession>
<comment type="caution">
    <text evidence="7">The sequence shown here is derived from an EMBL/GenBank/DDBJ whole genome shotgun (WGS) entry which is preliminary data.</text>
</comment>
<dbReference type="RefSeq" id="WP_233371481.1">
    <property type="nucleotide sequence ID" value="NZ_JAJTWU010000003.1"/>
</dbReference>
<evidence type="ECO:0000256" key="2">
    <source>
        <dbReference type="ARBA" id="ARBA00022692"/>
    </source>
</evidence>
<evidence type="ECO:0000256" key="5">
    <source>
        <dbReference type="SAM" id="Phobius"/>
    </source>
</evidence>
<keyword evidence="4 5" id="KW-0472">Membrane</keyword>
<reference evidence="7 8" key="1">
    <citation type="submission" date="2021-12" db="EMBL/GenBank/DDBJ databases">
        <title>Genome seq of P8.</title>
        <authorList>
            <person name="Seo T."/>
        </authorList>
    </citation>
    <scope>NUCLEOTIDE SEQUENCE [LARGE SCALE GENOMIC DNA]</scope>
    <source>
        <strain evidence="7 8">P8</strain>
    </source>
</reference>
<feature type="transmembrane region" description="Helical" evidence="5">
    <location>
        <begin position="314"/>
        <end position="333"/>
    </location>
</feature>
<dbReference type="SUPFAM" id="SSF52091">
    <property type="entry name" value="SpoIIaa-like"/>
    <property type="match status" value="1"/>
</dbReference>
<evidence type="ECO:0000256" key="4">
    <source>
        <dbReference type="ARBA" id="ARBA00023136"/>
    </source>
</evidence>
<feature type="transmembrane region" description="Helical" evidence="5">
    <location>
        <begin position="340"/>
        <end position="358"/>
    </location>
</feature>
<feature type="transmembrane region" description="Helical" evidence="5">
    <location>
        <begin position="196"/>
        <end position="217"/>
    </location>
</feature>